<sequence>MKSFTIPFALMAATMAGIPSMAAPSNSGAPETKELKELQFSDSPEFPDSQCGSAVEFDFVIGSLDARQTVGPPDYWCCDGYTGEYHSGQGKRVCCPTTSGCCNVASSSVWLQAGYLKSLKPVGNDQTIYLKSGKNCGGSTCLHCKLLPSILNYPGWQSLKRTSC</sequence>
<feature type="signal peptide" evidence="1">
    <location>
        <begin position="1"/>
        <end position="16"/>
    </location>
</feature>
<keyword evidence="1" id="KW-0732">Signal</keyword>
<accession>A0A3N4LFS5</accession>
<evidence type="ECO:0000313" key="2">
    <source>
        <dbReference type="EMBL" id="RPB21744.1"/>
    </source>
</evidence>
<dbReference type="AlphaFoldDB" id="A0A3N4LFS5"/>
<name>A0A3N4LFS5_9PEZI</name>
<gene>
    <name evidence="2" type="ORF">L211DRAFT_840370</name>
</gene>
<dbReference type="Proteomes" id="UP000267821">
    <property type="component" value="Unassembled WGS sequence"/>
</dbReference>
<keyword evidence="3" id="KW-1185">Reference proteome</keyword>
<feature type="chain" id="PRO_5018142069" evidence="1">
    <location>
        <begin position="17"/>
        <end position="164"/>
    </location>
</feature>
<dbReference type="EMBL" id="ML121557">
    <property type="protein sequence ID" value="RPB21744.1"/>
    <property type="molecule type" value="Genomic_DNA"/>
</dbReference>
<evidence type="ECO:0000313" key="3">
    <source>
        <dbReference type="Proteomes" id="UP000267821"/>
    </source>
</evidence>
<evidence type="ECO:0000256" key="1">
    <source>
        <dbReference type="SAM" id="SignalP"/>
    </source>
</evidence>
<dbReference type="InParanoid" id="A0A3N4LFS5"/>
<proteinExistence type="predicted"/>
<protein>
    <submittedName>
        <fullName evidence="2">Uncharacterized protein</fullName>
    </submittedName>
</protein>
<reference evidence="2 3" key="1">
    <citation type="journal article" date="2018" name="Nat. Ecol. Evol.">
        <title>Pezizomycetes genomes reveal the molecular basis of ectomycorrhizal truffle lifestyle.</title>
        <authorList>
            <person name="Murat C."/>
            <person name="Payen T."/>
            <person name="Noel B."/>
            <person name="Kuo A."/>
            <person name="Morin E."/>
            <person name="Chen J."/>
            <person name="Kohler A."/>
            <person name="Krizsan K."/>
            <person name="Balestrini R."/>
            <person name="Da Silva C."/>
            <person name="Montanini B."/>
            <person name="Hainaut M."/>
            <person name="Levati E."/>
            <person name="Barry K.W."/>
            <person name="Belfiori B."/>
            <person name="Cichocki N."/>
            <person name="Clum A."/>
            <person name="Dockter R.B."/>
            <person name="Fauchery L."/>
            <person name="Guy J."/>
            <person name="Iotti M."/>
            <person name="Le Tacon F."/>
            <person name="Lindquist E.A."/>
            <person name="Lipzen A."/>
            <person name="Malagnac F."/>
            <person name="Mello A."/>
            <person name="Molinier V."/>
            <person name="Miyauchi S."/>
            <person name="Poulain J."/>
            <person name="Riccioni C."/>
            <person name="Rubini A."/>
            <person name="Sitrit Y."/>
            <person name="Splivallo R."/>
            <person name="Traeger S."/>
            <person name="Wang M."/>
            <person name="Zifcakova L."/>
            <person name="Wipf D."/>
            <person name="Zambonelli A."/>
            <person name="Paolocci F."/>
            <person name="Nowrousian M."/>
            <person name="Ottonello S."/>
            <person name="Baldrian P."/>
            <person name="Spatafora J.W."/>
            <person name="Henrissat B."/>
            <person name="Nagy L.G."/>
            <person name="Aury J.M."/>
            <person name="Wincker P."/>
            <person name="Grigoriev I.V."/>
            <person name="Bonfante P."/>
            <person name="Martin F.M."/>
        </authorList>
    </citation>
    <scope>NUCLEOTIDE SEQUENCE [LARGE SCALE GENOMIC DNA]</scope>
    <source>
        <strain evidence="2 3">ATCC MYA-4762</strain>
    </source>
</reference>
<dbReference type="OrthoDB" id="5365543at2759"/>
<organism evidence="2 3">
    <name type="scientific">Terfezia boudieri ATCC MYA-4762</name>
    <dbReference type="NCBI Taxonomy" id="1051890"/>
    <lineage>
        <taxon>Eukaryota</taxon>
        <taxon>Fungi</taxon>
        <taxon>Dikarya</taxon>
        <taxon>Ascomycota</taxon>
        <taxon>Pezizomycotina</taxon>
        <taxon>Pezizomycetes</taxon>
        <taxon>Pezizales</taxon>
        <taxon>Pezizaceae</taxon>
        <taxon>Terfezia</taxon>
    </lineage>
</organism>